<dbReference type="NCBIfam" id="NF010322">
    <property type="entry name" value="PRK13759.1"/>
    <property type="match status" value="1"/>
</dbReference>
<dbReference type="PANTHER" id="PTHR42693">
    <property type="entry name" value="ARYLSULFATASE FAMILY MEMBER"/>
    <property type="match status" value="1"/>
</dbReference>
<dbReference type="GO" id="GO:0046872">
    <property type="term" value="F:metal ion binding"/>
    <property type="evidence" value="ECO:0007669"/>
    <property type="project" value="UniProtKB-KW"/>
</dbReference>
<dbReference type="Gene3D" id="3.40.720.10">
    <property type="entry name" value="Alkaline Phosphatase, subunit A"/>
    <property type="match status" value="1"/>
</dbReference>
<protein>
    <submittedName>
        <fullName evidence="8">Arylsulfatase</fullName>
    </submittedName>
</protein>
<name>A0AA37P0Z5_9BACT</name>
<evidence type="ECO:0000256" key="5">
    <source>
        <dbReference type="PIRSR" id="PIRSR600917-52"/>
    </source>
</evidence>
<dbReference type="EMBL" id="BQOL01000002">
    <property type="protein sequence ID" value="GKI20215.1"/>
    <property type="molecule type" value="Genomic_DNA"/>
</dbReference>
<dbReference type="InterPro" id="IPR024607">
    <property type="entry name" value="Sulfatase_CS"/>
</dbReference>
<keyword evidence="2" id="KW-0479">Metal-binding</keyword>
<feature type="modified residue" description="3-oxoalanine (Ser)" evidence="5">
    <location>
        <position position="83"/>
    </location>
</feature>
<dbReference type="RefSeq" id="WP_244077012.1">
    <property type="nucleotide sequence ID" value="NZ_AP025581.1"/>
</dbReference>
<evidence type="ECO:0000313" key="8">
    <source>
        <dbReference type="EMBL" id="GKI20215.1"/>
    </source>
</evidence>
<feature type="domain" description="Sulfatase N-terminal" evidence="7">
    <location>
        <begin position="36"/>
        <end position="385"/>
    </location>
</feature>
<feature type="signal peptide" evidence="6">
    <location>
        <begin position="1"/>
        <end position="21"/>
    </location>
</feature>
<dbReference type="InterPro" id="IPR017850">
    <property type="entry name" value="Alkaline_phosphatase_core_sf"/>
</dbReference>
<organism evidence="8 9">
    <name type="scientific">Alistipes finegoldii</name>
    <dbReference type="NCBI Taxonomy" id="214856"/>
    <lineage>
        <taxon>Bacteria</taxon>
        <taxon>Pseudomonadati</taxon>
        <taxon>Bacteroidota</taxon>
        <taxon>Bacteroidia</taxon>
        <taxon>Bacteroidales</taxon>
        <taxon>Rikenellaceae</taxon>
        <taxon>Alistipes</taxon>
    </lineage>
</organism>
<accession>A0AA37P0Z5</accession>
<reference evidence="8" key="1">
    <citation type="submission" date="2022-01" db="EMBL/GenBank/DDBJ databases">
        <title>Novel bile acid biosynthetic pathways are enriched in the microbiome of centenarians.</title>
        <authorList>
            <person name="Sato Y."/>
            <person name="Atarashi K."/>
            <person name="Plichta R.D."/>
            <person name="Arai Y."/>
            <person name="Sasajima S."/>
            <person name="Kearney M.S."/>
            <person name="Suda W."/>
            <person name="Takeshita K."/>
            <person name="Sasaki T."/>
            <person name="Okamoto S."/>
            <person name="Skelly N.A."/>
            <person name="Okamura Y."/>
            <person name="Vlamakis H."/>
            <person name="Li Y."/>
            <person name="Tanoue T."/>
            <person name="Takei H."/>
            <person name="Nittono H."/>
            <person name="Narushima S."/>
            <person name="Irie J."/>
            <person name="Itoh H."/>
            <person name="Moriya K."/>
            <person name="Sugiura Y."/>
            <person name="Suematsu M."/>
            <person name="Moritoki N."/>
            <person name="Shibata S."/>
            <person name="Littman R.D."/>
            <person name="Fischbach A.M."/>
            <person name="Uwamino Y."/>
            <person name="Inoue T."/>
            <person name="Honda A."/>
            <person name="Hattori M."/>
            <person name="Murai T."/>
            <person name="Xavier J.R."/>
            <person name="Hirose N."/>
            <person name="Honda K."/>
        </authorList>
    </citation>
    <scope>NUCLEOTIDE SEQUENCE</scope>
    <source>
        <strain evidence="8">CE91-St16</strain>
    </source>
</reference>
<dbReference type="InterPro" id="IPR050738">
    <property type="entry name" value="Sulfatase"/>
</dbReference>
<evidence type="ECO:0000256" key="4">
    <source>
        <dbReference type="ARBA" id="ARBA00022837"/>
    </source>
</evidence>
<dbReference type="PANTHER" id="PTHR42693:SF53">
    <property type="entry name" value="ENDO-4-O-SULFATASE"/>
    <property type="match status" value="1"/>
</dbReference>
<evidence type="ECO:0000313" key="9">
    <source>
        <dbReference type="Proteomes" id="UP001055105"/>
    </source>
</evidence>
<comment type="PTM">
    <text evidence="5">The conversion to 3-oxoalanine (also known as C-formylglycine, FGly), of a serine or cysteine residue in prokaryotes and of a cysteine residue in eukaryotes, is critical for catalytic activity.</text>
</comment>
<evidence type="ECO:0000256" key="2">
    <source>
        <dbReference type="ARBA" id="ARBA00022723"/>
    </source>
</evidence>
<keyword evidence="3" id="KW-0378">Hydrolase</keyword>
<proteinExistence type="inferred from homology"/>
<dbReference type="InterPro" id="IPR000917">
    <property type="entry name" value="Sulfatase_N"/>
</dbReference>
<gene>
    <name evidence="8" type="ORF">CE91St16_31230</name>
</gene>
<dbReference type="Proteomes" id="UP001055105">
    <property type="component" value="Unassembled WGS sequence"/>
</dbReference>
<dbReference type="AlphaFoldDB" id="A0AA37P0Z5"/>
<evidence type="ECO:0000256" key="1">
    <source>
        <dbReference type="ARBA" id="ARBA00008779"/>
    </source>
</evidence>
<feature type="chain" id="PRO_5041286146" evidence="6">
    <location>
        <begin position="22"/>
        <end position="504"/>
    </location>
</feature>
<evidence type="ECO:0000259" key="7">
    <source>
        <dbReference type="Pfam" id="PF00884"/>
    </source>
</evidence>
<evidence type="ECO:0000256" key="6">
    <source>
        <dbReference type="SAM" id="SignalP"/>
    </source>
</evidence>
<comment type="caution">
    <text evidence="8">The sequence shown here is derived from an EMBL/GenBank/DDBJ whole genome shotgun (WGS) entry which is preliminary data.</text>
</comment>
<sequence length="504" mass="55438">MELTKIISPLLAAGTVLPAAAQPQAGTTVPESRKQPHIILIVTDQQRGDALGCCNPAVLSPNLDALARDGVRFTRAYSSAPSSTPARAGLLTGMSPWGHGLLGYGKVAEHYPFEMPQLLRDAGYWTLGIGKMHWTPQNATHGFHATLIDESGRRESPYFMSDYRKWFACHAPGLDPDATGIGWNAHRAAAYALPEELHPTCWTGGQAVAAIEGFRSGKPLFLTVSFARPHSPYDAPQRLVDAYDGVDIPGPAVGDWCAGFGRATDPEKNPDAAYGDFGAAYVKNSKKHYYASVTFIDEQIGLILRALRARGMYDDALIYFVSDHGDMMGDHHHWRKTYAYEGSAHIPFIVKFPAGTSGCPAPGAVDDRVVELRDVLPTFLDAAGVGIPDGMEGLSLLGRGPWRPWLDLEHATCYSDDNYWCALTDGRWKYIRFVHTGREQLFDLETDPAELHDLAGGKRHVSELNLWRARMAEHLRVRGEEWVRDGKPVVCGKTLLYGPNYPEN</sequence>
<keyword evidence="6" id="KW-0732">Signal</keyword>
<evidence type="ECO:0000256" key="3">
    <source>
        <dbReference type="ARBA" id="ARBA00022801"/>
    </source>
</evidence>
<dbReference type="GO" id="GO:0004065">
    <property type="term" value="F:arylsulfatase activity"/>
    <property type="evidence" value="ECO:0007669"/>
    <property type="project" value="TreeGrafter"/>
</dbReference>
<dbReference type="SUPFAM" id="SSF53649">
    <property type="entry name" value="Alkaline phosphatase-like"/>
    <property type="match status" value="1"/>
</dbReference>
<dbReference type="PROSITE" id="PS00523">
    <property type="entry name" value="SULFATASE_1"/>
    <property type="match status" value="1"/>
</dbReference>
<dbReference type="Pfam" id="PF00884">
    <property type="entry name" value="Sulfatase"/>
    <property type="match status" value="1"/>
</dbReference>
<comment type="similarity">
    <text evidence="1">Belongs to the sulfatase family.</text>
</comment>
<keyword evidence="4" id="KW-0106">Calcium</keyword>
<dbReference type="PROSITE" id="PS00149">
    <property type="entry name" value="SULFATASE_2"/>
    <property type="match status" value="1"/>
</dbReference>